<dbReference type="InterPro" id="IPR011009">
    <property type="entry name" value="Kinase-like_dom_sf"/>
</dbReference>
<dbReference type="InterPro" id="IPR001170">
    <property type="entry name" value="ANPR/GUC"/>
</dbReference>
<keyword evidence="5" id="KW-0732">Signal</keyword>
<dbReference type="Gene3D" id="3.40.50.2300">
    <property type="match status" value="3"/>
</dbReference>
<comment type="catalytic activity">
    <reaction evidence="1">
        <text>GTP = 3',5'-cyclic GMP + diphosphate</text>
        <dbReference type="Rhea" id="RHEA:13665"/>
        <dbReference type="ChEBI" id="CHEBI:33019"/>
        <dbReference type="ChEBI" id="CHEBI:37565"/>
        <dbReference type="ChEBI" id="CHEBI:57746"/>
        <dbReference type="EC" id="4.6.1.2"/>
    </reaction>
</comment>
<dbReference type="AlphaFoldDB" id="A0A1B6DX61"/>
<dbReference type="GO" id="GO:0005524">
    <property type="term" value="F:ATP binding"/>
    <property type="evidence" value="ECO:0007669"/>
    <property type="project" value="InterPro"/>
</dbReference>
<evidence type="ECO:0000256" key="13">
    <source>
        <dbReference type="ARBA" id="ARBA00023293"/>
    </source>
</evidence>
<feature type="non-terminal residue" evidence="16">
    <location>
        <position position="939"/>
    </location>
</feature>
<dbReference type="Pfam" id="PF01094">
    <property type="entry name" value="ANF_receptor"/>
    <property type="match status" value="1"/>
</dbReference>
<dbReference type="FunFam" id="1.10.510.10:FF:000420">
    <property type="entry name" value="Guanylate cyclase"/>
    <property type="match status" value="1"/>
</dbReference>
<dbReference type="GO" id="GO:0004016">
    <property type="term" value="F:adenylate cyclase activity"/>
    <property type="evidence" value="ECO:0007669"/>
    <property type="project" value="TreeGrafter"/>
</dbReference>
<keyword evidence="7 14" id="KW-1133">Transmembrane helix</keyword>
<dbReference type="PRINTS" id="PR00255">
    <property type="entry name" value="NATPEPTIDER"/>
</dbReference>
<dbReference type="GO" id="GO:0005525">
    <property type="term" value="F:GTP binding"/>
    <property type="evidence" value="ECO:0007669"/>
    <property type="project" value="UniProtKB-KW"/>
</dbReference>
<evidence type="ECO:0000256" key="11">
    <source>
        <dbReference type="ARBA" id="ARBA00023180"/>
    </source>
</evidence>
<feature type="domain" description="Protein kinase" evidence="15">
    <location>
        <begin position="642"/>
        <end position="926"/>
    </location>
</feature>
<gene>
    <name evidence="16" type="ORF">g.20310</name>
</gene>
<proteinExistence type="predicted"/>
<evidence type="ECO:0000313" key="16">
    <source>
        <dbReference type="EMBL" id="JAS30268.1"/>
    </source>
</evidence>
<feature type="transmembrane region" description="Helical" evidence="14">
    <location>
        <begin position="139"/>
        <end position="156"/>
    </location>
</feature>
<evidence type="ECO:0000259" key="15">
    <source>
        <dbReference type="PROSITE" id="PS50011"/>
    </source>
</evidence>
<evidence type="ECO:0000256" key="12">
    <source>
        <dbReference type="ARBA" id="ARBA00023239"/>
    </source>
</evidence>
<dbReference type="GO" id="GO:0007168">
    <property type="term" value="P:receptor guanylyl cyclase signaling pathway"/>
    <property type="evidence" value="ECO:0007669"/>
    <property type="project" value="TreeGrafter"/>
</dbReference>
<protein>
    <recommendedName>
        <fullName evidence="3">guanylate cyclase</fullName>
        <ecNumber evidence="3">4.6.1.2</ecNumber>
    </recommendedName>
</protein>
<evidence type="ECO:0000256" key="10">
    <source>
        <dbReference type="ARBA" id="ARBA00023170"/>
    </source>
</evidence>
<dbReference type="EC" id="4.6.1.2" evidence="3"/>
<dbReference type="Pfam" id="PF07714">
    <property type="entry name" value="PK_Tyr_Ser-Thr"/>
    <property type="match status" value="1"/>
</dbReference>
<feature type="transmembrane region" description="Helical" evidence="14">
    <location>
        <begin position="589"/>
        <end position="611"/>
    </location>
</feature>
<dbReference type="FunFam" id="3.40.50.2300:FF:000371">
    <property type="entry name" value="Guanylate cyclase"/>
    <property type="match status" value="1"/>
</dbReference>
<dbReference type="InterPro" id="IPR000719">
    <property type="entry name" value="Prot_kinase_dom"/>
</dbReference>
<dbReference type="SUPFAM" id="SSF53822">
    <property type="entry name" value="Periplasmic binding protein-like I"/>
    <property type="match status" value="1"/>
</dbReference>
<keyword evidence="13" id="KW-0141">cGMP biosynthesis</keyword>
<keyword evidence="4 14" id="KW-0812">Transmembrane</keyword>
<dbReference type="InterPro" id="IPR001245">
    <property type="entry name" value="Ser-Thr/Tyr_kinase_cat_dom"/>
</dbReference>
<dbReference type="PANTHER" id="PTHR11920:SF494">
    <property type="entry name" value="ATRIAL NATRIURETIC PEPTIDE RECEPTOR 2"/>
    <property type="match status" value="1"/>
</dbReference>
<keyword evidence="9 14" id="KW-0472">Membrane</keyword>
<evidence type="ECO:0000256" key="4">
    <source>
        <dbReference type="ARBA" id="ARBA00022692"/>
    </source>
</evidence>
<dbReference type="CDD" id="cd14042">
    <property type="entry name" value="PK_GC-A_B"/>
    <property type="match status" value="1"/>
</dbReference>
<keyword evidence="6" id="KW-0547">Nucleotide-binding</keyword>
<evidence type="ECO:0000256" key="1">
    <source>
        <dbReference type="ARBA" id="ARBA00001436"/>
    </source>
</evidence>
<evidence type="ECO:0000256" key="3">
    <source>
        <dbReference type="ARBA" id="ARBA00012202"/>
    </source>
</evidence>
<organism evidence="16">
    <name type="scientific">Clastoptera arizonana</name>
    <name type="common">Arizona spittle bug</name>
    <dbReference type="NCBI Taxonomy" id="38151"/>
    <lineage>
        <taxon>Eukaryota</taxon>
        <taxon>Metazoa</taxon>
        <taxon>Ecdysozoa</taxon>
        <taxon>Arthropoda</taxon>
        <taxon>Hexapoda</taxon>
        <taxon>Insecta</taxon>
        <taxon>Pterygota</taxon>
        <taxon>Neoptera</taxon>
        <taxon>Paraneoptera</taxon>
        <taxon>Hemiptera</taxon>
        <taxon>Auchenorrhyncha</taxon>
        <taxon>Cercopoidea</taxon>
        <taxon>Clastopteridae</taxon>
        <taxon>Clastoptera</taxon>
    </lineage>
</organism>
<dbReference type="CDD" id="cd06373">
    <property type="entry name" value="PBP1_NPR-like"/>
    <property type="match status" value="1"/>
</dbReference>
<evidence type="ECO:0000256" key="9">
    <source>
        <dbReference type="ARBA" id="ARBA00023136"/>
    </source>
</evidence>
<dbReference type="SUPFAM" id="SSF56112">
    <property type="entry name" value="Protein kinase-like (PK-like)"/>
    <property type="match status" value="1"/>
</dbReference>
<evidence type="ECO:0000256" key="2">
    <source>
        <dbReference type="ARBA" id="ARBA00004479"/>
    </source>
</evidence>
<sequence length="939" mass="107186">MNEPIINVHSTDMAEPASFIKHTCCTKPIHCIHIQRISDWRNHGTLETSKRHLVFSQVFIFLCSKLLFQCDFIFKSELLLSMYTNLFIYIQGVFSFFNHAIKDSVCIPREYRFVLRLVKIKLFKLSSFCDKSYKYSRRVYIVVMVVAGAMIGGVVAEQEFKKEVNFHLIAPNPMKHEHSIMQIAPVVEMALRHVSSSSGRLPGWILNLRKTDSNCSSTTGPLAATELHNYTDVFLGPVCEYVIAPVARYSGVWDIPVITAGALVESFDHKTDYPTLTRMMGSYLFVGEALKHILHTFKWKVVALLYHDHKLYSPKGHSDCHFILGAVFKTFGINTAHKSFNENYSADQFKKLLTYASKQARIVVVCANPLTVREILLAAEELKMVDSGEYVFFNIELFNSMNTHNPWYVKNDTAERNSRAKKAYSALLTVTARTPDNPDYRHFSSEVKKLAHEKYNFSFGNDSVSPFVTSFYDAVLLYSIALNETLQINSTLQKSGFFITRRMWNRTFQGITGDVRIDWNGDRISDYSLLDMDPESSEFKIVANYFGINHSLEYVPGAKIHWAGGRTEPPPDIPVCGFDNSLCTTMPGYAILSIILSSVVVVLAIASVFIYRHYKLEAEIASMTWRVTYRDIVRVPPGKMRGSMYSLVRRGSQVTVFSEDAMSMCDMGRQVFVPTAFYRGNKVAIKSITKSRIELTRPLLLELKRMKDLHHDHLVRFYGACVDPPDCCLLTEYCPKGSLQDILENESFKLDWMFRYSLMHDIVKGMSYIHSSEIKSHGSLKSSNCVVDSRFVLKIADFGLRSLRMSDDACEESDSYAFWRRLLWTAPELLRMRHPPPEGTQKGDVYSFAIIVHEIVSRQGPFFLGDMNYAPREIVEGVRNGQMCLRPNTSEISCEEEVTNLMKRCWAEDPADRPDFSTLKAAIRKLNKDNESNNILDNL</sequence>
<evidence type="ECO:0000256" key="7">
    <source>
        <dbReference type="ARBA" id="ARBA00022989"/>
    </source>
</evidence>
<dbReference type="GO" id="GO:0005886">
    <property type="term" value="C:plasma membrane"/>
    <property type="evidence" value="ECO:0007669"/>
    <property type="project" value="TreeGrafter"/>
</dbReference>
<reference evidence="16" key="1">
    <citation type="submission" date="2015-12" db="EMBL/GenBank/DDBJ databases">
        <title>De novo transcriptome assembly of four potential Pierce s Disease insect vectors from Arizona vineyards.</title>
        <authorList>
            <person name="Tassone E.E."/>
        </authorList>
    </citation>
    <scope>NUCLEOTIDE SEQUENCE</scope>
</reference>
<keyword evidence="8" id="KW-0342">GTP-binding</keyword>
<evidence type="ECO:0000256" key="5">
    <source>
        <dbReference type="ARBA" id="ARBA00022729"/>
    </source>
</evidence>
<dbReference type="InterPro" id="IPR028082">
    <property type="entry name" value="Peripla_BP_I"/>
</dbReference>
<feature type="transmembrane region" description="Helical" evidence="14">
    <location>
        <begin position="80"/>
        <end position="101"/>
    </location>
</feature>
<dbReference type="GO" id="GO:0004383">
    <property type="term" value="F:guanylate cyclase activity"/>
    <property type="evidence" value="ECO:0007669"/>
    <property type="project" value="UniProtKB-EC"/>
</dbReference>
<dbReference type="Gene3D" id="1.10.510.10">
    <property type="entry name" value="Transferase(Phosphotransferase) domain 1"/>
    <property type="match status" value="1"/>
</dbReference>
<keyword evidence="10" id="KW-0675">Receptor</keyword>
<evidence type="ECO:0000256" key="6">
    <source>
        <dbReference type="ARBA" id="ARBA00022741"/>
    </source>
</evidence>
<keyword evidence="11" id="KW-0325">Glycoprotein</keyword>
<keyword evidence="12" id="KW-0456">Lyase</keyword>
<dbReference type="GO" id="GO:0001653">
    <property type="term" value="F:peptide receptor activity"/>
    <property type="evidence" value="ECO:0007669"/>
    <property type="project" value="TreeGrafter"/>
</dbReference>
<accession>A0A1B6DX61</accession>
<comment type="subcellular location">
    <subcellularLocation>
        <location evidence="2">Membrane</location>
        <topology evidence="2">Single-pass type I membrane protein</topology>
    </subcellularLocation>
</comment>
<dbReference type="GO" id="GO:0004672">
    <property type="term" value="F:protein kinase activity"/>
    <property type="evidence" value="ECO:0007669"/>
    <property type="project" value="InterPro"/>
</dbReference>
<evidence type="ECO:0000256" key="14">
    <source>
        <dbReference type="SAM" id="Phobius"/>
    </source>
</evidence>
<dbReference type="EMBL" id="GEDC01007030">
    <property type="protein sequence ID" value="JAS30268.1"/>
    <property type="molecule type" value="Transcribed_RNA"/>
</dbReference>
<dbReference type="InterPro" id="IPR001828">
    <property type="entry name" value="ANF_lig-bd_rcpt"/>
</dbReference>
<name>A0A1B6DX61_9HEMI</name>
<dbReference type="PROSITE" id="PS50011">
    <property type="entry name" value="PROTEIN_KINASE_DOM"/>
    <property type="match status" value="1"/>
</dbReference>
<dbReference type="InterPro" id="IPR050401">
    <property type="entry name" value="Cyclic_nucleotide_synthase"/>
</dbReference>
<evidence type="ECO:0000256" key="8">
    <source>
        <dbReference type="ARBA" id="ARBA00023134"/>
    </source>
</evidence>
<dbReference type="PANTHER" id="PTHR11920">
    <property type="entry name" value="GUANYLYL CYCLASE"/>
    <property type="match status" value="1"/>
</dbReference>